<evidence type="ECO:0000313" key="2">
    <source>
        <dbReference type="EMBL" id="MFC5602268.1"/>
    </source>
</evidence>
<accession>A0ABW0TV17</accession>
<feature type="domain" description="DUF402" evidence="1">
    <location>
        <begin position="60"/>
        <end position="162"/>
    </location>
</feature>
<evidence type="ECO:0000313" key="3">
    <source>
        <dbReference type="Proteomes" id="UP001596071"/>
    </source>
</evidence>
<dbReference type="Pfam" id="PF04167">
    <property type="entry name" value="DUF402"/>
    <property type="match status" value="1"/>
</dbReference>
<dbReference type="PANTHER" id="PTHR41271:SF1">
    <property type="entry name" value="DUF402 DOMAIN-CONTAINING PROTEIN"/>
    <property type="match status" value="1"/>
</dbReference>
<proteinExistence type="predicted"/>
<dbReference type="PANTHER" id="PTHR41271">
    <property type="entry name" value="DUF402 DOMAIN-CONTAINING PROTEIN"/>
    <property type="match status" value="1"/>
</dbReference>
<dbReference type="EMBL" id="JBHSNP010000008">
    <property type="protein sequence ID" value="MFC5602268.1"/>
    <property type="molecule type" value="Genomic_DNA"/>
</dbReference>
<sequence>MLKRKYGSRYDWKRIVKRGYAEKYISTPQFTGYITLLEMNDVAEPLYKTYKGREVCIADKGYSWLQHFPDGKHFSVTTVFDSAGQIVQWYVDVCRENGYCSTNGPWMDDWFLDLILLPGGEIIEKDIDELEAALNSQDISEDEFALAWAEFDRIKTMVAEDNFELLELSKVHFDDISAINS</sequence>
<keyword evidence="3" id="KW-1185">Reference proteome</keyword>
<reference evidence="3" key="1">
    <citation type="journal article" date="2019" name="Int. J. Syst. Evol. Microbiol.">
        <title>The Global Catalogue of Microorganisms (GCM) 10K type strain sequencing project: providing services to taxonomists for standard genome sequencing and annotation.</title>
        <authorList>
            <consortium name="The Broad Institute Genomics Platform"/>
            <consortium name="The Broad Institute Genome Sequencing Center for Infectious Disease"/>
            <person name="Wu L."/>
            <person name="Ma J."/>
        </authorList>
    </citation>
    <scope>NUCLEOTIDE SEQUENCE [LARGE SCALE GENOMIC DNA]</scope>
    <source>
        <strain evidence="3">KACC 11299</strain>
    </source>
</reference>
<protein>
    <submittedName>
        <fullName evidence="2">DUF402 domain-containing protein</fullName>
    </submittedName>
</protein>
<dbReference type="InterPro" id="IPR035930">
    <property type="entry name" value="FomD-like_sf"/>
</dbReference>
<name>A0ABW0TV17_9BACL</name>
<gene>
    <name evidence="2" type="ORF">ACFPTP_03280</name>
</gene>
<dbReference type="Proteomes" id="UP001596071">
    <property type="component" value="Unassembled WGS sequence"/>
</dbReference>
<dbReference type="RefSeq" id="WP_381442181.1">
    <property type="nucleotide sequence ID" value="NZ_JBHSNP010000008.1"/>
</dbReference>
<evidence type="ECO:0000259" key="1">
    <source>
        <dbReference type="Pfam" id="PF04167"/>
    </source>
</evidence>
<dbReference type="SUPFAM" id="SSF159234">
    <property type="entry name" value="FomD-like"/>
    <property type="match status" value="1"/>
</dbReference>
<comment type="caution">
    <text evidence="2">The sequence shown here is derived from an EMBL/GenBank/DDBJ whole genome shotgun (WGS) entry which is preliminary data.</text>
</comment>
<dbReference type="InterPro" id="IPR007295">
    <property type="entry name" value="DUF402"/>
</dbReference>
<organism evidence="2 3">
    <name type="scientific">Sporosarcina koreensis</name>
    <dbReference type="NCBI Taxonomy" id="334735"/>
    <lineage>
        <taxon>Bacteria</taxon>
        <taxon>Bacillati</taxon>
        <taxon>Bacillota</taxon>
        <taxon>Bacilli</taxon>
        <taxon>Bacillales</taxon>
        <taxon>Caryophanaceae</taxon>
        <taxon>Sporosarcina</taxon>
    </lineage>
</organism>
<dbReference type="Gene3D" id="2.40.380.10">
    <property type="entry name" value="FomD-like"/>
    <property type="match status" value="1"/>
</dbReference>